<evidence type="ECO:0000256" key="1">
    <source>
        <dbReference type="ARBA" id="ARBA00007689"/>
    </source>
</evidence>
<dbReference type="EMBL" id="JAMJPK010000004">
    <property type="protein sequence ID" value="MCL7940555.1"/>
    <property type="molecule type" value="Genomic_DNA"/>
</dbReference>
<dbReference type="Proteomes" id="UP001165369">
    <property type="component" value="Unassembled WGS sequence"/>
</dbReference>
<dbReference type="InterPro" id="IPR051807">
    <property type="entry name" value="Sec-metab_biosynth-assoc"/>
</dbReference>
<comment type="similarity">
    <text evidence="1">Belongs to the YciI family.</text>
</comment>
<sequence>MLYIVYCQDKPTHLSKRLESLDAHKAYLEGNPIQVLISGPLVDESDHETMKGSFFLVEADSLEEVRVFNCNDPFYKAGIWQRIDIQPFNKRVDNMSSVSY</sequence>
<dbReference type="SUPFAM" id="SSF54909">
    <property type="entry name" value="Dimeric alpha+beta barrel"/>
    <property type="match status" value="1"/>
</dbReference>
<protein>
    <submittedName>
        <fullName evidence="3">YciI family protein</fullName>
    </submittedName>
</protein>
<dbReference type="PANTHER" id="PTHR33606:SF3">
    <property type="entry name" value="PROTEIN YCII"/>
    <property type="match status" value="1"/>
</dbReference>
<reference evidence="3" key="1">
    <citation type="submission" date="2022-05" db="EMBL/GenBank/DDBJ databases">
        <title>Halomonas geminus sp. nov. and Halomonas llamarensis sp. nov. isolated from high-altitude salars of the Atacama Desert.</title>
        <authorList>
            <person name="Hintersatz C."/>
            <person name="Rojas L.A."/>
            <person name="Wei T.-S."/>
            <person name="Kutschke S."/>
            <person name="Lehmann F."/>
            <person name="Jain R."/>
            <person name="Pollmann K."/>
        </authorList>
    </citation>
    <scope>NUCLEOTIDE SEQUENCE</scope>
    <source>
        <strain evidence="3">ATCH28</strain>
    </source>
</reference>
<dbReference type="Gene3D" id="3.30.70.1060">
    <property type="entry name" value="Dimeric alpha+beta barrel"/>
    <property type="match status" value="1"/>
</dbReference>
<accession>A0ABT0T0W6</accession>
<dbReference type="InterPro" id="IPR005545">
    <property type="entry name" value="YCII"/>
</dbReference>
<dbReference type="InterPro" id="IPR011008">
    <property type="entry name" value="Dimeric_a/b-barrel"/>
</dbReference>
<name>A0ABT0T0W6_9GAMM</name>
<keyword evidence="4" id="KW-1185">Reference proteome</keyword>
<proteinExistence type="inferred from homology"/>
<dbReference type="Pfam" id="PF03795">
    <property type="entry name" value="YCII"/>
    <property type="match status" value="1"/>
</dbReference>
<evidence type="ECO:0000313" key="4">
    <source>
        <dbReference type="Proteomes" id="UP001165369"/>
    </source>
</evidence>
<organism evidence="3 4">
    <name type="scientific">Halomonas gemina</name>
    <dbReference type="NCBI Taxonomy" id="2945105"/>
    <lineage>
        <taxon>Bacteria</taxon>
        <taxon>Pseudomonadati</taxon>
        <taxon>Pseudomonadota</taxon>
        <taxon>Gammaproteobacteria</taxon>
        <taxon>Oceanospirillales</taxon>
        <taxon>Halomonadaceae</taxon>
        <taxon>Halomonas</taxon>
    </lineage>
</organism>
<evidence type="ECO:0000313" key="3">
    <source>
        <dbReference type="EMBL" id="MCL7940555.1"/>
    </source>
</evidence>
<dbReference type="RefSeq" id="WP_250060626.1">
    <property type="nucleotide sequence ID" value="NZ_JAMJPK010000004.1"/>
</dbReference>
<comment type="caution">
    <text evidence="3">The sequence shown here is derived from an EMBL/GenBank/DDBJ whole genome shotgun (WGS) entry which is preliminary data.</text>
</comment>
<evidence type="ECO:0000259" key="2">
    <source>
        <dbReference type="Pfam" id="PF03795"/>
    </source>
</evidence>
<dbReference type="PANTHER" id="PTHR33606">
    <property type="entry name" value="PROTEIN YCII"/>
    <property type="match status" value="1"/>
</dbReference>
<gene>
    <name evidence="3" type="ORF">M8009_09620</name>
</gene>
<feature type="domain" description="YCII-related" evidence="2">
    <location>
        <begin position="1"/>
        <end position="89"/>
    </location>
</feature>